<evidence type="ECO:0000313" key="2">
    <source>
        <dbReference type="EMBL" id="CAD1835620.1"/>
    </source>
</evidence>
<accession>A0A6V7PXZ6</accession>
<name>A0A6V7PXZ6_ANACO</name>
<protein>
    <submittedName>
        <fullName evidence="2">Uncharacterized protein</fullName>
    </submittedName>
</protein>
<dbReference type="AlphaFoldDB" id="A0A6V7PXZ6"/>
<organism evidence="2">
    <name type="scientific">Ananas comosus var. bracteatus</name>
    <name type="common">red pineapple</name>
    <dbReference type="NCBI Taxonomy" id="296719"/>
    <lineage>
        <taxon>Eukaryota</taxon>
        <taxon>Viridiplantae</taxon>
        <taxon>Streptophyta</taxon>
        <taxon>Embryophyta</taxon>
        <taxon>Tracheophyta</taxon>
        <taxon>Spermatophyta</taxon>
        <taxon>Magnoliopsida</taxon>
        <taxon>Liliopsida</taxon>
        <taxon>Poales</taxon>
        <taxon>Bromeliaceae</taxon>
        <taxon>Bromelioideae</taxon>
        <taxon>Ananas</taxon>
    </lineage>
</organism>
<proteinExistence type="predicted"/>
<gene>
    <name evidence="2" type="ORF">CB5_LOCUS18831</name>
</gene>
<feature type="region of interest" description="Disordered" evidence="1">
    <location>
        <begin position="1"/>
        <end position="33"/>
    </location>
</feature>
<evidence type="ECO:0000256" key="1">
    <source>
        <dbReference type="SAM" id="MobiDB-lite"/>
    </source>
</evidence>
<dbReference type="EMBL" id="LR862153">
    <property type="protein sequence ID" value="CAD1835620.1"/>
    <property type="molecule type" value="Genomic_DNA"/>
</dbReference>
<reference evidence="2" key="1">
    <citation type="submission" date="2020-07" db="EMBL/GenBank/DDBJ databases">
        <authorList>
            <person name="Lin J."/>
        </authorList>
    </citation>
    <scope>NUCLEOTIDE SEQUENCE</scope>
</reference>
<sequence>MLTPSGALGARAEVQADHGLQLPSRPPPPLVAPKALGAARSNFLGVESRQLAQSSVPAVLALRLTQLAQAPQEVVPERIYARSVSLVPLAPETQQLAKDRSLRDWSLIARTGPRSPKMPSSGCCKRCIVEGLIVILCMERKGEEKKKKKKKKKKKGKRR</sequence>